<gene>
    <name evidence="1" type="ORF">METZ01_LOCUS166015</name>
</gene>
<name>A0A382BI31_9ZZZZ</name>
<dbReference type="AlphaFoldDB" id="A0A382BI31"/>
<dbReference type="EMBL" id="UINC01029808">
    <property type="protein sequence ID" value="SVB13161.1"/>
    <property type="molecule type" value="Genomic_DNA"/>
</dbReference>
<accession>A0A382BI31</accession>
<organism evidence="1">
    <name type="scientific">marine metagenome</name>
    <dbReference type="NCBI Taxonomy" id="408172"/>
    <lineage>
        <taxon>unclassified sequences</taxon>
        <taxon>metagenomes</taxon>
        <taxon>ecological metagenomes</taxon>
    </lineage>
</organism>
<sequence length="48" mass="5664">MITEMLNAFDKRSIKQWPNLGKSLDGFPTTSNWVDQNAELFFWNLFDP</sequence>
<proteinExistence type="predicted"/>
<evidence type="ECO:0000313" key="1">
    <source>
        <dbReference type="EMBL" id="SVB13161.1"/>
    </source>
</evidence>
<protein>
    <submittedName>
        <fullName evidence="1">Uncharacterized protein</fullName>
    </submittedName>
</protein>
<reference evidence="1" key="1">
    <citation type="submission" date="2018-05" db="EMBL/GenBank/DDBJ databases">
        <authorList>
            <person name="Lanie J.A."/>
            <person name="Ng W.-L."/>
            <person name="Kazmierczak K.M."/>
            <person name="Andrzejewski T.M."/>
            <person name="Davidsen T.M."/>
            <person name="Wayne K.J."/>
            <person name="Tettelin H."/>
            <person name="Glass J.I."/>
            <person name="Rusch D."/>
            <person name="Podicherti R."/>
            <person name="Tsui H.-C.T."/>
            <person name="Winkler M.E."/>
        </authorList>
    </citation>
    <scope>NUCLEOTIDE SEQUENCE</scope>
</reference>